<dbReference type="GO" id="GO:0005682">
    <property type="term" value="C:U5 snRNP"/>
    <property type="evidence" value="ECO:0007669"/>
    <property type="project" value="TreeGrafter"/>
</dbReference>
<name>A0A9D4UEE9_ADICA</name>
<evidence type="ECO:0000313" key="1">
    <source>
        <dbReference type="EMBL" id="KAI5066285.1"/>
    </source>
</evidence>
<sequence length="87" mass="10019">MSYLLPHLHFGWAMDEVLASVAETIKNFAVIYLVDITEIPDFNTIDVNAVLLRWQLPVFHSQRSWLRSSLYQLCRSLPLPLPVFGCT</sequence>
<dbReference type="GO" id="GO:0000398">
    <property type="term" value="P:mRNA splicing, via spliceosome"/>
    <property type="evidence" value="ECO:0007669"/>
    <property type="project" value="InterPro"/>
</dbReference>
<gene>
    <name evidence="1" type="ORF">GOP47_0018909</name>
</gene>
<dbReference type="PANTHER" id="PTHR12052">
    <property type="entry name" value="THIOREDOXIN-LIKE PROTEN 4A, 4B"/>
    <property type="match status" value="1"/>
</dbReference>
<dbReference type="AlphaFoldDB" id="A0A9D4UEE9"/>
<comment type="caution">
    <text evidence="1">The sequence shown here is derived from an EMBL/GenBank/DDBJ whole genome shotgun (WGS) entry which is preliminary data.</text>
</comment>
<dbReference type="Gene3D" id="3.40.30.10">
    <property type="entry name" value="Glutaredoxin"/>
    <property type="match status" value="1"/>
</dbReference>
<keyword evidence="2" id="KW-1185">Reference proteome</keyword>
<proteinExistence type="predicted"/>
<dbReference type="EMBL" id="JABFUD020000018">
    <property type="protein sequence ID" value="KAI5066285.1"/>
    <property type="molecule type" value="Genomic_DNA"/>
</dbReference>
<dbReference type="Pfam" id="PF02966">
    <property type="entry name" value="DIM1"/>
    <property type="match status" value="1"/>
</dbReference>
<reference evidence="1" key="1">
    <citation type="submission" date="2021-01" db="EMBL/GenBank/DDBJ databases">
        <title>Adiantum capillus-veneris genome.</title>
        <authorList>
            <person name="Fang Y."/>
            <person name="Liao Q."/>
        </authorList>
    </citation>
    <scope>NUCLEOTIDE SEQUENCE</scope>
    <source>
        <strain evidence="1">H3</strain>
        <tissue evidence="1">Leaf</tissue>
    </source>
</reference>
<dbReference type="PANTHER" id="PTHR12052:SF12">
    <property type="entry name" value="THIOREDOXIN-LIKE PROTEIN YLS8"/>
    <property type="match status" value="1"/>
</dbReference>
<dbReference type="OrthoDB" id="147752at2759"/>
<dbReference type="Proteomes" id="UP000886520">
    <property type="component" value="Chromosome 18"/>
</dbReference>
<organism evidence="1 2">
    <name type="scientific">Adiantum capillus-veneris</name>
    <name type="common">Maidenhair fern</name>
    <dbReference type="NCBI Taxonomy" id="13818"/>
    <lineage>
        <taxon>Eukaryota</taxon>
        <taxon>Viridiplantae</taxon>
        <taxon>Streptophyta</taxon>
        <taxon>Embryophyta</taxon>
        <taxon>Tracheophyta</taxon>
        <taxon>Polypodiopsida</taxon>
        <taxon>Polypodiidae</taxon>
        <taxon>Polypodiales</taxon>
        <taxon>Pteridineae</taxon>
        <taxon>Pteridaceae</taxon>
        <taxon>Vittarioideae</taxon>
        <taxon>Adiantum</taxon>
    </lineage>
</organism>
<accession>A0A9D4UEE9</accession>
<protein>
    <submittedName>
        <fullName evidence="1">Uncharacterized protein</fullName>
    </submittedName>
</protein>
<dbReference type="GO" id="GO:0046540">
    <property type="term" value="C:U4/U6 x U5 tri-snRNP complex"/>
    <property type="evidence" value="ECO:0007669"/>
    <property type="project" value="InterPro"/>
</dbReference>
<evidence type="ECO:0000313" key="2">
    <source>
        <dbReference type="Proteomes" id="UP000886520"/>
    </source>
</evidence>
<dbReference type="InterPro" id="IPR004123">
    <property type="entry name" value="Dim1"/>
</dbReference>
<dbReference type="GO" id="GO:0005681">
    <property type="term" value="C:spliceosomal complex"/>
    <property type="evidence" value="ECO:0007669"/>
    <property type="project" value="TreeGrafter"/>
</dbReference>